<evidence type="ECO:0000256" key="5">
    <source>
        <dbReference type="HAMAP-Rule" id="MF_02034"/>
    </source>
</evidence>
<comment type="pathway">
    <text evidence="5">Amino-acid biosynthesis; ergothioneine biosynthesis.</text>
</comment>
<dbReference type="EC" id="6.3.2.2" evidence="5"/>
<dbReference type="GO" id="GO:0052699">
    <property type="term" value="P:ergothioneine biosynthetic process"/>
    <property type="evidence" value="ECO:0007669"/>
    <property type="project" value="UniProtKB-UniRule"/>
</dbReference>
<dbReference type="RefSeq" id="WP_133907235.1">
    <property type="nucleotide sequence ID" value="NZ_SOCP01000017.1"/>
</dbReference>
<accession>A0A4R7V254</accession>
<dbReference type="Pfam" id="PF04107">
    <property type="entry name" value="GCS2"/>
    <property type="match status" value="1"/>
</dbReference>
<dbReference type="AlphaFoldDB" id="A0A4R7V254"/>
<dbReference type="Proteomes" id="UP000294927">
    <property type="component" value="Unassembled WGS sequence"/>
</dbReference>
<dbReference type="HAMAP" id="MF_02034">
    <property type="entry name" value="EgtA"/>
    <property type="match status" value="1"/>
</dbReference>
<name>A0A4R7V254_9PSEU</name>
<gene>
    <name evidence="5" type="primary">egtA</name>
    <name evidence="7" type="ORF">CLV71_117104</name>
</gene>
<dbReference type="GO" id="GO:0005524">
    <property type="term" value="F:ATP binding"/>
    <property type="evidence" value="ECO:0007669"/>
    <property type="project" value="UniProtKB-UniRule"/>
</dbReference>
<dbReference type="InterPro" id="IPR035434">
    <property type="entry name" value="GCL_bact_plant"/>
</dbReference>
<evidence type="ECO:0000256" key="4">
    <source>
        <dbReference type="ARBA" id="ARBA00048819"/>
    </source>
</evidence>
<evidence type="ECO:0000313" key="8">
    <source>
        <dbReference type="Proteomes" id="UP000294927"/>
    </source>
</evidence>
<comment type="similarity">
    <text evidence="5 6">Belongs to the glutamate--cysteine ligase type 2 family. EgtA subfamily.</text>
</comment>
<dbReference type="OrthoDB" id="9780152at2"/>
<evidence type="ECO:0000256" key="3">
    <source>
        <dbReference type="ARBA" id="ARBA00022840"/>
    </source>
</evidence>
<comment type="function">
    <text evidence="5">Catalyzes the synthesis of gamma-glutamylcysteine (gamma-GC). This compound is used as substrate for the biosynthesis of the low-molecular thiol compound ergothioneine.</text>
</comment>
<protein>
    <recommendedName>
        <fullName evidence="5">Glutamate--cysteine ligase EgtA</fullName>
        <ecNumber evidence="5">6.3.2.2</ecNumber>
    </recommendedName>
    <alternativeName>
        <fullName evidence="5">Gamma-glutamylcysteine synthase</fullName>
        <shortName evidence="5">GCS</shortName>
        <shortName evidence="5">Gamma-ECS</shortName>
    </alternativeName>
</protein>
<keyword evidence="3 5" id="KW-0067">ATP-binding</keyword>
<dbReference type="InterPro" id="IPR006336">
    <property type="entry name" value="GCS2"/>
</dbReference>
<reference evidence="7 8" key="1">
    <citation type="submission" date="2019-03" db="EMBL/GenBank/DDBJ databases">
        <title>Genomic Encyclopedia of Archaeal and Bacterial Type Strains, Phase II (KMG-II): from individual species to whole genera.</title>
        <authorList>
            <person name="Goeker M."/>
        </authorList>
    </citation>
    <scope>NUCLEOTIDE SEQUENCE [LARGE SCALE GENOMIC DNA]</scope>
    <source>
        <strain evidence="7 8">DSM 45499</strain>
    </source>
</reference>
<dbReference type="NCBIfam" id="TIGR03444">
    <property type="entry name" value="EgtA_Cys_ligase"/>
    <property type="match status" value="1"/>
</dbReference>
<dbReference type="PANTHER" id="PTHR34378:SF1">
    <property type="entry name" value="GLUTAMATE--CYSTEINE LIGASE, CHLOROPLASTIC"/>
    <property type="match status" value="1"/>
</dbReference>
<comment type="catalytic activity">
    <reaction evidence="4 5 6">
        <text>L-cysteine + L-glutamate + ATP = gamma-L-glutamyl-L-cysteine + ADP + phosphate + H(+)</text>
        <dbReference type="Rhea" id="RHEA:13285"/>
        <dbReference type="ChEBI" id="CHEBI:15378"/>
        <dbReference type="ChEBI" id="CHEBI:29985"/>
        <dbReference type="ChEBI" id="CHEBI:30616"/>
        <dbReference type="ChEBI" id="CHEBI:35235"/>
        <dbReference type="ChEBI" id="CHEBI:43474"/>
        <dbReference type="ChEBI" id="CHEBI:58173"/>
        <dbReference type="ChEBI" id="CHEBI:456216"/>
        <dbReference type="EC" id="6.3.2.2"/>
    </reaction>
</comment>
<evidence type="ECO:0000313" key="7">
    <source>
        <dbReference type="EMBL" id="TDV42632.1"/>
    </source>
</evidence>
<comment type="caution">
    <text evidence="7">The sequence shown here is derived from an EMBL/GenBank/DDBJ whole genome shotgun (WGS) entry which is preliminary data.</text>
</comment>
<dbReference type="UniPathway" id="UPA01014"/>
<dbReference type="PIRSF" id="PIRSF017901">
    <property type="entry name" value="GCL"/>
    <property type="match status" value="1"/>
</dbReference>
<keyword evidence="2 5" id="KW-0547">Nucleotide-binding</keyword>
<dbReference type="InterPro" id="IPR017809">
    <property type="entry name" value="EgtA_Actinobacteria"/>
</dbReference>
<dbReference type="Gene3D" id="3.30.590.20">
    <property type="match status" value="1"/>
</dbReference>
<dbReference type="SUPFAM" id="SSF55931">
    <property type="entry name" value="Glutamine synthetase/guanido kinase"/>
    <property type="match status" value="1"/>
</dbReference>
<keyword evidence="8" id="KW-1185">Reference proteome</keyword>
<dbReference type="EMBL" id="SOCP01000017">
    <property type="protein sequence ID" value="TDV42632.1"/>
    <property type="molecule type" value="Genomic_DNA"/>
</dbReference>
<proteinExistence type="inferred from homology"/>
<evidence type="ECO:0000256" key="1">
    <source>
        <dbReference type="ARBA" id="ARBA00022598"/>
    </source>
</evidence>
<organism evidence="7 8">
    <name type="scientific">Actinophytocola oryzae</name>
    <dbReference type="NCBI Taxonomy" id="502181"/>
    <lineage>
        <taxon>Bacteria</taxon>
        <taxon>Bacillati</taxon>
        <taxon>Actinomycetota</taxon>
        <taxon>Actinomycetes</taxon>
        <taxon>Pseudonocardiales</taxon>
        <taxon>Pseudonocardiaceae</taxon>
    </lineage>
</organism>
<dbReference type="PANTHER" id="PTHR34378">
    <property type="entry name" value="GLUTAMATE--CYSTEINE LIGASE, CHLOROPLASTIC"/>
    <property type="match status" value="1"/>
</dbReference>
<dbReference type="GO" id="GO:0006750">
    <property type="term" value="P:glutathione biosynthetic process"/>
    <property type="evidence" value="ECO:0007669"/>
    <property type="project" value="UniProtKB-UniRule"/>
</dbReference>
<keyword evidence="1 5" id="KW-0436">Ligase</keyword>
<dbReference type="GO" id="GO:0004357">
    <property type="term" value="F:glutamate-cysteine ligase activity"/>
    <property type="evidence" value="ECO:0007669"/>
    <property type="project" value="UniProtKB-UniRule"/>
</dbReference>
<sequence length="408" mass="43431">MTAIQDPLVRGPDRRWLRDRVEAEAYVASVCFKHGPPKLHGVELEWTVHHEEDPRRPLDASRLAAALGSYAPGTLVEESPQLPLPSGSPVTVEPGGQVEISSLPQTSLAELFDVVTADHAFLTEMLGDAGLVLGDRGIDQHRSPARVLDTPRYAAMEHVFESIGPHGITMMCCTAGLQVCLDVGESHTFANRWAAVCALGPVLVAAFANSPTLAGRPTGWASARMRAVLGTDPPRSLPSAIVDDPAQAWARRVLDTPVLCVRGDGKRWETPVGLTFADWVAGGLPTRPTTDDLDYHISTMFPPVRPHGYLEVRYLDAQPGSGWVTPTTLLAALMSDQSTVDAVLEACLPVGDRWLPAARDGLADPAIAAAARTVLTLGAEAVPGMGLPADLTAAIVAELDQLIVRSTS</sequence>
<evidence type="ECO:0000256" key="6">
    <source>
        <dbReference type="PIRNR" id="PIRNR017901"/>
    </source>
</evidence>
<evidence type="ECO:0000256" key="2">
    <source>
        <dbReference type="ARBA" id="ARBA00022741"/>
    </source>
</evidence>
<dbReference type="InterPro" id="IPR014746">
    <property type="entry name" value="Gln_synth/guanido_kin_cat_dom"/>
</dbReference>